<evidence type="ECO:0000313" key="2">
    <source>
        <dbReference type="EMBL" id="KKL23831.1"/>
    </source>
</evidence>
<comment type="caution">
    <text evidence="2">The sequence shown here is derived from an EMBL/GenBank/DDBJ whole genome shotgun (WGS) entry which is preliminary data.</text>
</comment>
<feature type="non-terminal residue" evidence="2">
    <location>
        <position position="1"/>
    </location>
</feature>
<gene>
    <name evidence="2" type="ORF">LCGC14_2421430</name>
</gene>
<organism evidence="2">
    <name type="scientific">marine sediment metagenome</name>
    <dbReference type="NCBI Taxonomy" id="412755"/>
    <lineage>
        <taxon>unclassified sequences</taxon>
        <taxon>metagenomes</taxon>
        <taxon>ecological metagenomes</taxon>
    </lineage>
</organism>
<reference evidence="2" key="1">
    <citation type="journal article" date="2015" name="Nature">
        <title>Complex archaea that bridge the gap between prokaryotes and eukaryotes.</title>
        <authorList>
            <person name="Spang A."/>
            <person name="Saw J.H."/>
            <person name="Jorgensen S.L."/>
            <person name="Zaremba-Niedzwiedzka K."/>
            <person name="Martijn J."/>
            <person name="Lind A.E."/>
            <person name="van Eijk R."/>
            <person name="Schleper C."/>
            <person name="Guy L."/>
            <person name="Ettema T.J."/>
        </authorList>
    </citation>
    <scope>NUCLEOTIDE SEQUENCE</scope>
</reference>
<dbReference type="Pfam" id="PF07505">
    <property type="entry name" value="DUF5131"/>
    <property type="match status" value="1"/>
</dbReference>
<dbReference type="InterPro" id="IPR011101">
    <property type="entry name" value="DUF5131"/>
</dbReference>
<evidence type="ECO:0000256" key="1">
    <source>
        <dbReference type="SAM" id="Phobius"/>
    </source>
</evidence>
<protein>
    <recommendedName>
        <fullName evidence="3">DUF5131 family protein</fullName>
    </recommendedName>
</protein>
<proteinExistence type="predicted"/>
<evidence type="ECO:0008006" key="3">
    <source>
        <dbReference type="Google" id="ProtNLM"/>
    </source>
</evidence>
<name>A0A0F9E1M7_9ZZZZ</name>
<keyword evidence="1" id="KW-0472">Membrane</keyword>
<keyword evidence="1" id="KW-1133">Transmembrane helix</keyword>
<keyword evidence="1" id="KW-0812">Transmembrane</keyword>
<accession>A0A0F9E1M7</accession>
<feature type="transmembrane region" description="Helical" evidence="1">
    <location>
        <begin position="17"/>
        <end position="36"/>
    </location>
</feature>
<dbReference type="AlphaFoldDB" id="A0A0F9E1M7"/>
<sequence length="217" mass="24893">FVCSMSDLFHKSVPFEWVLKVLGIIIATPWHTYYFLTKRPKRMYEFFAPYPDGWLIREGMKYSSFSYEFFAINAIKDIVPDAMIRKANEYWKANYDQSKRGKLDGPVPHPIPNVHLGVTVENADYLYRIDTLRETLAALRFVSFEPLLGPIDDLNLDGIGHVIVGGETGPRARPMHPDWVRKIRDDCVAAGVPFFMKQMSGKAPIPEDLNIKEIPND</sequence>
<dbReference type="EMBL" id="LAZR01036824">
    <property type="protein sequence ID" value="KKL23831.1"/>
    <property type="molecule type" value="Genomic_DNA"/>
</dbReference>